<evidence type="ECO:0000313" key="2">
    <source>
        <dbReference type="EMBL" id="KTB44189.1"/>
    </source>
</evidence>
<protein>
    <submittedName>
        <fullName evidence="2">Uncharacterized protein</fullName>
    </submittedName>
</protein>
<proteinExistence type="predicted"/>
<gene>
    <name evidence="2" type="ORF">WG66_3235</name>
</gene>
<evidence type="ECO:0000313" key="3">
    <source>
        <dbReference type="Proteomes" id="UP000054988"/>
    </source>
</evidence>
<sequence>MKFLLVAVFLRFLLSVQAKVECEPGAEPMQLLTGGWRCKRTIIECPGGPDRLYHTSMCDAAQLIVSSSSLTKKPELANAAVEKRFTLEMYRTASVALKEKF</sequence>
<keyword evidence="1" id="KW-0732">Signal</keyword>
<name>A0A0W0G6K1_MONRR</name>
<dbReference type="EMBL" id="LATX01000973">
    <property type="protein sequence ID" value="KTB44189.1"/>
    <property type="molecule type" value="Genomic_DNA"/>
</dbReference>
<evidence type="ECO:0000256" key="1">
    <source>
        <dbReference type="SAM" id="SignalP"/>
    </source>
</evidence>
<dbReference type="Proteomes" id="UP000054988">
    <property type="component" value="Unassembled WGS sequence"/>
</dbReference>
<feature type="signal peptide" evidence="1">
    <location>
        <begin position="1"/>
        <end position="18"/>
    </location>
</feature>
<organism evidence="2 3">
    <name type="scientific">Moniliophthora roreri</name>
    <name type="common">Frosty pod rot fungus</name>
    <name type="synonym">Monilia roreri</name>
    <dbReference type="NCBI Taxonomy" id="221103"/>
    <lineage>
        <taxon>Eukaryota</taxon>
        <taxon>Fungi</taxon>
        <taxon>Dikarya</taxon>
        <taxon>Basidiomycota</taxon>
        <taxon>Agaricomycotina</taxon>
        <taxon>Agaricomycetes</taxon>
        <taxon>Agaricomycetidae</taxon>
        <taxon>Agaricales</taxon>
        <taxon>Marasmiineae</taxon>
        <taxon>Marasmiaceae</taxon>
        <taxon>Moniliophthora</taxon>
    </lineage>
</organism>
<accession>A0A0W0G6K1</accession>
<dbReference type="AlphaFoldDB" id="A0A0W0G6K1"/>
<feature type="chain" id="PRO_5006902435" evidence="1">
    <location>
        <begin position="19"/>
        <end position="101"/>
    </location>
</feature>
<reference evidence="2 3" key="1">
    <citation type="submission" date="2015-12" db="EMBL/GenBank/DDBJ databases">
        <title>Draft genome sequence of Moniliophthora roreri, the causal agent of frosty pod rot of cacao.</title>
        <authorList>
            <person name="Aime M.C."/>
            <person name="Diaz-Valderrama J.R."/>
            <person name="Kijpornyongpan T."/>
            <person name="Phillips-Mora W."/>
        </authorList>
    </citation>
    <scope>NUCLEOTIDE SEQUENCE [LARGE SCALE GENOMIC DNA]</scope>
    <source>
        <strain evidence="2 3">MCA 2952</strain>
    </source>
</reference>
<comment type="caution">
    <text evidence="2">The sequence shown here is derived from an EMBL/GenBank/DDBJ whole genome shotgun (WGS) entry which is preliminary data.</text>
</comment>